<dbReference type="InterPro" id="IPR009097">
    <property type="entry name" value="Cyclic_Pdiesterase"/>
</dbReference>
<evidence type="ECO:0000313" key="1">
    <source>
        <dbReference type="EMBL" id="WTQ78114.1"/>
    </source>
</evidence>
<dbReference type="SUPFAM" id="SSF55144">
    <property type="entry name" value="LigT-like"/>
    <property type="match status" value="1"/>
</dbReference>
<accession>A0AAU1M3G9</accession>
<gene>
    <name evidence="1" type="ORF">OG222_35440</name>
</gene>
<proteinExistence type="predicted"/>
<dbReference type="AlphaFoldDB" id="A0AAU1M3G9"/>
<dbReference type="Gene3D" id="3.90.1140.10">
    <property type="entry name" value="Cyclic phosphodiesterase"/>
    <property type="match status" value="1"/>
</dbReference>
<protein>
    <submittedName>
        <fullName evidence="1">Uncharacterized protein</fullName>
    </submittedName>
</protein>
<sequence>MPEPMSQAADAYRMPDLVAKFHTMWGDAEPALAEGTYNADSLPRHGDPRWGLSLVVPIEGAIRDAIAQDLGPIAAALSPHHFTYLPGNLHSTVRSLEGYQDQVPQHQVDYYADLVENALKDCPPIEIELSGLGGSKGGLFVCGVPSDGLVQLRTRLHEAGTVEGPQAFASNDYTTMRDIAHVSVAVFQAPVVPERSIGGVVSARREKHYGTIRPPTLDLVRYDLAGGEITMSRLAGIDCAR</sequence>
<reference evidence="1" key="1">
    <citation type="submission" date="2022-10" db="EMBL/GenBank/DDBJ databases">
        <title>The complete genomes of actinobacterial strains from the NBC collection.</title>
        <authorList>
            <person name="Joergensen T.S."/>
            <person name="Alvarez Arevalo M."/>
            <person name="Sterndorff E.B."/>
            <person name="Faurdal D."/>
            <person name="Vuksanovic O."/>
            <person name="Mourched A.-S."/>
            <person name="Charusanti P."/>
            <person name="Shaw S."/>
            <person name="Blin K."/>
            <person name="Weber T."/>
        </authorList>
    </citation>
    <scope>NUCLEOTIDE SEQUENCE</scope>
    <source>
        <strain evidence="1">NBC_00148</strain>
    </source>
</reference>
<name>A0AAU1M3G9_9ACTN</name>
<dbReference type="EMBL" id="CP108169">
    <property type="protein sequence ID" value="WTQ78114.1"/>
    <property type="molecule type" value="Genomic_DNA"/>
</dbReference>
<organism evidence="1">
    <name type="scientific">Streptomyces sp. NBC_00148</name>
    <dbReference type="NCBI Taxonomy" id="2903626"/>
    <lineage>
        <taxon>Bacteria</taxon>
        <taxon>Bacillati</taxon>
        <taxon>Actinomycetota</taxon>
        <taxon>Actinomycetes</taxon>
        <taxon>Kitasatosporales</taxon>
        <taxon>Streptomycetaceae</taxon>
        <taxon>Streptomyces</taxon>
    </lineage>
</organism>